<dbReference type="GO" id="GO:0005739">
    <property type="term" value="C:mitochondrion"/>
    <property type="evidence" value="ECO:0007669"/>
    <property type="project" value="UniProtKB-ARBA"/>
</dbReference>
<evidence type="ECO:0000313" key="3">
    <source>
        <dbReference type="Proteomes" id="UP000193498"/>
    </source>
</evidence>
<evidence type="ECO:0000313" key="2">
    <source>
        <dbReference type="EMBL" id="ORX77971.1"/>
    </source>
</evidence>
<dbReference type="GO" id="GO:0006123">
    <property type="term" value="P:mitochondrial electron transport, cytochrome c to oxygen"/>
    <property type="evidence" value="ECO:0007669"/>
    <property type="project" value="TreeGrafter"/>
</dbReference>
<dbReference type="GO" id="GO:0016020">
    <property type="term" value="C:membrane"/>
    <property type="evidence" value="ECO:0007669"/>
    <property type="project" value="InterPro"/>
</dbReference>
<organism evidence="2 3">
    <name type="scientific">Basidiobolus meristosporus CBS 931.73</name>
    <dbReference type="NCBI Taxonomy" id="1314790"/>
    <lineage>
        <taxon>Eukaryota</taxon>
        <taxon>Fungi</taxon>
        <taxon>Fungi incertae sedis</taxon>
        <taxon>Zoopagomycota</taxon>
        <taxon>Entomophthoromycotina</taxon>
        <taxon>Basidiobolomycetes</taxon>
        <taxon>Basidiobolales</taxon>
        <taxon>Basidiobolaceae</taxon>
        <taxon>Basidiobolus</taxon>
    </lineage>
</organism>
<gene>
    <name evidence="2" type="ORF">K493DRAFT_244878</name>
</gene>
<evidence type="ECO:0000259" key="1">
    <source>
        <dbReference type="PROSITE" id="PS50855"/>
    </source>
</evidence>
<protein>
    <submittedName>
        <fullName evidence="2">COX1-domain-containing protein</fullName>
    </submittedName>
</protein>
<proteinExistence type="predicted"/>
<dbReference type="EMBL" id="MCFE01000851">
    <property type="protein sequence ID" value="ORX77971.1"/>
    <property type="molecule type" value="Genomic_DNA"/>
</dbReference>
<name>A0A1Y1WWP3_9FUNG</name>
<dbReference type="PANTHER" id="PTHR10422:SF18">
    <property type="entry name" value="CYTOCHROME C OXIDASE SUBUNIT 1"/>
    <property type="match status" value="1"/>
</dbReference>
<keyword evidence="3" id="KW-1185">Reference proteome</keyword>
<dbReference type="GO" id="GO:0004129">
    <property type="term" value="F:cytochrome-c oxidase activity"/>
    <property type="evidence" value="ECO:0007669"/>
    <property type="project" value="InterPro"/>
</dbReference>
<dbReference type="PROSITE" id="PS50855">
    <property type="entry name" value="COX1"/>
    <property type="match status" value="1"/>
</dbReference>
<sequence length="122" mass="14019">MEASHCISHSSVPYVEIAGHLLTMLLTDRNFNSSFYEPAGGGDPILYQHLFWFFGQQWPFRSVMIFLNCPICWNPLYSDVNTMEISVALLPFLVKTSRMRGNQPVTNRRFYGSFLVETSETT</sequence>
<dbReference type="InterPro" id="IPR023616">
    <property type="entry name" value="Cyt_c_oxase-like_su1_dom"/>
</dbReference>
<dbReference type="Proteomes" id="UP000193498">
    <property type="component" value="Unassembled WGS sequence"/>
</dbReference>
<dbReference type="InterPro" id="IPR036927">
    <property type="entry name" value="Cyt_c_oxase-like_su1_sf"/>
</dbReference>
<dbReference type="InParanoid" id="A0A1Y1WWP3"/>
<dbReference type="AlphaFoldDB" id="A0A1Y1WWP3"/>
<comment type="caution">
    <text evidence="2">The sequence shown here is derived from an EMBL/GenBank/DDBJ whole genome shotgun (WGS) entry which is preliminary data.</text>
</comment>
<accession>A0A1Y1WWP3</accession>
<dbReference type="GO" id="GO:0020037">
    <property type="term" value="F:heme binding"/>
    <property type="evidence" value="ECO:0007669"/>
    <property type="project" value="InterPro"/>
</dbReference>
<dbReference type="PANTHER" id="PTHR10422">
    <property type="entry name" value="CYTOCHROME C OXIDASE SUBUNIT 1"/>
    <property type="match status" value="1"/>
</dbReference>
<dbReference type="OrthoDB" id="5381460at2759"/>
<reference evidence="2 3" key="1">
    <citation type="submission" date="2016-07" db="EMBL/GenBank/DDBJ databases">
        <title>Pervasive Adenine N6-methylation of Active Genes in Fungi.</title>
        <authorList>
            <consortium name="DOE Joint Genome Institute"/>
            <person name="Mondo S.J."/>
            <person name="Dannebaum R.O."/>
            <person name="Kuo R.C."/>
            <person name="Labutti K."/>
            <person name="Haridas S."/>
            <person name="Kuo A."/>
            <person name="Salamov A."/>
            <person name="Ahrendt S.R."/>
            <person name="Lipzen A."/>
            <person name="Sullivan W."/>
            <person name="Andreopoulos W.B."/>
            <person name="Clum A."/>
            <person name="Lindquist E."/>
            <person name="Daum C."/>
            <person name="Ramamoorthy G.K."/>
            <person name="Gryganskyi A."/>
            <person name="Culley D."/>
            <person name="Magnuson J.K."/>
            <person name="James T.Y."/>
            <person name="O'Malley M.A."/>
            <person name="Stajich J.E."/>
            <person name="Spatafora J.W."/>
            <person name="Visel A."/>
            <person name="Grigoriev I.V."/>
        </authorList>
    </citation>
    <scope>NUCLEOTIDE SEQUENCE [LARGE SCALE GENOMIC DNA]</scope>
    <source>
        <strain evidence="2 3">CBS 931.73</strain>
    </source>
</reference>
<dbReference type="Gene3D" id="1.20.210.10">
    <property type="entry name" value="Cytochrome c oxidase-like, subunit I domain"/>
    <property type="match status" value="1"/>
</dbReference>
<dbReference type="SUPFAM" id="SSF81442">
    <property type="entry name" value="Cytochrome c oxidase subunit I-like"/>
    <property type="match status" value="1"/>
</dbReference>
<dbReference type="InterPro" id="IPR000883">
    <property type="entry name" value="Cyt_C_Oxase_1"/>
</dbReference>
<dbReference type="GO" id="GO:0015990">
    <property type="term" value="P:electron transport coupled proton transport"/>
    <property type="evidence" value="ECO:0007669"/>
    <property type="project" value="TreeGrafter"/>
</dbReference>
<feature type="domain" description="Cytochrome oxidase subunit I profile" evidence="1">
    <location>
        <begin position="22"/>
        <end position="56"/>
    </location>
</feature>
<dbReference type="STRING" id="1314790.A0A1Y1WWP3"/>